<accession>A0A1X7HK69</accession>
<dbReference type="STRING" id="1313296.SAMN05661091_4108"/>
<gene>
    <name evidence="1" type="ORF">SAMN05661091_4108</name>
</gene>
<dbReference type="RefSeq" id="WP_208914882.1">
    <property type="nucleotide sequence ID" value="NZ_LT840184.1"/>
</dbReference>
<proteinExistence type="predicted"/>
<dbReference type="Proteomes" id="UP000192940">
    <property type="component" value="Chromosome I"/>
</dbReference>
<name>A0A1X7HK69_9BACL</name>
<dbReference type="InterPro" id="IPR056084">
    <property type="entry name" value="DUF7667"/>
</dbReference>
<evidence type="ECO:0000313" key="2">
    <source>
        <dbReference type="Proteomes" id="UP000192940"/>
    </source>
</evidence>
<reference evidence="2" key="1">
    <citation type="submission" date="2017-04" db="EMBL/GenBank/DDBJ databases">
        <authorList>
            <person name="Varghese N."/>
            <person name="Submissions S."/>
        </authorList>
    </citation>
    <scope>NUCLEOTIDE SEQUENCE [LARGE SCALE GENOMIC DNA]</scope>
    <source>
        <strain evidence="2">N3/975</strain>
    </source>
</reference>
<protein>
    <submittedName>
        <fullName evidence="1">Uncharacterized protein</fullName>
    </submittedName>
</protein>
<dbReference type="AlphaFoldDB" id="A0A1X7HK69"/>
<organism evidence="1 2">
    <name type="scientific">Paenibacillus uliginis N3/975</name>
    <dbReference type="NCBI Taxonomy" id="1313296"/>
    <lineage>
        <taxon>Bacteria</taxon>
        <taxon>Bacillati</taxon>
        <taxon>Bacillota</taxon>
        <taxon>Bacilli</taxon>
        <taxon>Bacillales</taxon>
        <taxon>Paenibacillaceae</taxon>
        <taxon>Paenibacillus</taxon>
    </lineage>
</organism>
<evidence type="ECO:0000313" key="1">
    <source>
        <dbReference type="EMBL" id="SMF88090.1"/>
    </source>
</evidence>
<dbReference type="Pfam" id="PF24704">
    <property type="entry name" value="DUF7667"/>
    <property type="match status" value="1"/>
</dbReference>
<keyword evidence="2" id="KW-1185">Reference proteome</keyword>
<dbReference type="EMBL" id="LT840184">
    <property type="protein sequence ID" value="SMF88090.1"/>
    <property type="molecule type" value="Genomic_DNA"/>
</dbReference>
<sequence length="85" mass="9855">MAVIIHPAHRKLAELVQMIIDHHSGELKVRNLEMRLLFPLLMDNLMLVRETDELKNLALEAQTAGDMDWVQEITVKLDEMEAKYS</sequence>